<name>A0A1R4HB79_9GAMM</name>
<keyword evidence="6 12" id="KW-0547">Nucleotide-binding</keyword>
<evidence type="ECO:0000313" key="14">
    <source>
        <dbReference type="EMBL" id="SJM93495.1"/>
    </source>
</evidence>
<comment type="catalytic activity">
    <reaction evidence="10 12">
        <text>dTMP + ATP = dTDP + ADP</text>
        <dbReference type="Rhea" id="RHEA:13517"/>
        <dbReference type="ChEBI" id="CHEBI:30616"/>
        <dbReference type="ChEBI" id="CHEBI:58369"/>
        <dbReference type="ChEBI" id="CHEBI:63528"/>
        <dbReference type="ChEBI" id="CHEBI:456216"/>
        <dbReference type="EC" id="2.7.4.9"/>
    </reaction>
</comment>
<evidence type="ECO:0000259" key="13">
    <source>
        <dbReference type="Pfam" id="PF02223"/>
    </source>
</evidence>
<evidence type="ECO:0000313" key="15">
    <source>
        <dbReference type="Proteomes" id="UP000195442"/>
    </source>
</evidence>
<dbReference type="PANTHER" id="PTHR10344">
    <property type="entry name" value="THYMIDYLATE KINASE"/>
    <property type="match status" value="1"/>
</dbReference>
<dbReference type="InterPro" id="IPR039430">
    <property type="entry name" value="Thymidylate_kin-like_dom"/>
</dbReference>
<dbReference type="PANTHER" id="PTHR10344:SF4">
    <property type="entry name" value="UMP-CMP KINASE 2, MITOCHONDRIAL"/>
    <property type="match status" value="1"/>
</dbReference>
<keyword evidence="7 12" id="KW-0418">Kinase</keyword>
<proteinExistence type="inferred from homology"/>
<evidence type="ECO:0000256" key="1">
    <source>
        <dbReference type="ARBA" id="ARBA00009776"/>
    </source>
</evidence>
<dbReference type="EC" id="2.7.4.9" evidence="2 12"/>
<evidence type="ECO:0000256" key="12">
    <source>
        <dbReference type="HAMAP-Rule" id="MF_00165"/>
    </source>
</evidence>
<comment type="similarity">
    <text evidence="1 12">Belongs to the thymidylate kinase family.</text>
</comment>
<keyword evidence="8 12" id="KW-0067">ATP-binding</keyword>
<dbReference type="CDD" id="cd01672">
    <property type="entry name" value="TMPK"/>
    <property type="match status" value="1"/>
</dbReference>
<protein>
    <recommendedName>
        <fullName evidence="3 12">Thymidylate kinase</fullName>
        <ecNumber evidence="2 12">2.7.4.9</ecNumber>
    </recommendedName>
    <alternativeName>
        <fullName evidence="9 12">dTMP kinase</fullName>
    </alternativeName>
</protein>
<dbReference type="GO" id="GO:0006235">
    <property type="term" value="P:dTTP biosynthetic process"/>
    <property type="evidence" value="ECO:0007669"/>
    <property type="project" value="UniProtKB-UniRule"/>
</dbReference>
<evidence type="ECO:0000256" key="5">
    <source>
        <dbReference type="ARBA" id="ARBA00022727"/>
    </source>
</evidence>
<gene>
    <name evidence="12 14" type="primary">tmk</name>
    <name evidence="14" type="ORF">CRENPOLYSF2_3340007</name>
</gene>
<dbReference type="GO" id="GO:0006233">
    <property type="term" value="P:dTDP biosynthetic process"/>
    <property type="evidence" value="ECO:0007669"/>
    <property type="project" value="InterPro"/>
</dbReference>
<reference evidence="15" key="1">
    <citation type="submission" date="2017-02" db="EMBL/GenBank/DDBJ databases">
        <authorList>
            <person name="Daims H."/>
        </authorList>
    </citation>
    <scope>NUCLEOTIDE SEQUENCE [LARGE SCALE GENOMIC DNA]</scope>
</reference>
<evidence type="ECO:0000256" key="6">
    <source>
        <dbReference type="ARBA" id="ARBA00022741"/>
    </source>
</evidence>
<dbReference type="Gene3D" id="3.40.50.300">
    <property type="entry name" value="P-loop containing nucleotide triphosphate hydrolases"/>
    <property type="match status" value="1"/>
</dbReference>
<dbReference type="EMBL" id="FUKJ01000262">
    <property type="protein sequence ID" value="SJM93495.1"/>
    <property type="molecule type" value="Genomic_DNA"/>
</dbReference>
<dbReference type="Pfam" id="PF02223">
    <property type="entry name" value="Thymidylate_kin"/>
    <property type="match status" value="1"/>
</dbReference>
<keyword evidence="5 12" id="KW-0545">Nucleotide biosynthesis</keyword>
<dbReference type="GO" id="GO:0005829">
    <property type="term" value="C:cytosol"/>
    <property type="evidence" value="ECO:0007669"/>
    <property type="project" value="TreeGrafter"/>
</dbReference>
<evidence type="ECO:0000256" key="11">
    <source>
        <dbReference type="ARBA" id="ARBA00057735"/>
    </source>
</evidence>
<evidence type="ECO:0000256" key="7">
    <source>
        <dbReference type="ARBA" id="ARBA00022777"/>
    </source>
</evidence>
<dbReference type="InterPro" id="IPR018094">
    <property type="entry name" value="Thymidylate_kinase"/>
</dbReference>
<comment type="function">
    <text evidence="11 12">Phosphorylation of dTMP to form dTDP in both de novo and salvage pathways of dTTP synthesis.</text>
</comment>
<evidence type="ECO:0000256" key="8">
    <source>
        <dbReference type="ARBA" id="ARBA00022840"/>
    </source>
</evidence>
<dbReference type="AlphaFoldDB" id="A0A1R4HB79"/>
<dbReference type="HAMAP" id="MF_00165">
    <property type="entry name" value="Thymidylate_kinase"/>
    <property type="match status" value="1"/>
</dbReference>
<sequence length="211" mass="23640">MTVLPGKFITFEGGEGLGKTTNLPFVQDYLQRRNIQVISTREPGGTPLAEKIRQLLLNTEGETLSEHTELLLMFAARSQHITHVINPALAKGCWVLCDRFTDATYAYQGGGRGINTETIAWLEHWVQAGLRPDLTLLFDAPIEIGMTRAAQRGGKVDRFEAEKLSFFEQVRQAYLTRAQQDPKRIKIINAQQSLVDVQQALSTKIDELLST</sequence>
<dbReference type="InterPro" id="IPR027417">
    <property type="entry name" value="P-loop_NTPase"/>
</dbReference>
<evidence type="ECO:0000256" key="3">
    <source>
        <dbReference type="ARBA" id="ARBA00017144"/>
    </source>
</evidence>
<evidence type="ECO:0000256" key="10">
    <source>
        <dbReference type="ARBA" id="ARBA00048743"/>
    </source>
</evidence>
<evidence type="ECO:0000256" key="2">
    <source>
        <dbReference type="ARBA" id="ARBA00012980"/>
    </source>
</evidence>
<dbReference type="NCBIfam" id="TIGR00041">
    <property type="entry name" value="DTMP_kinase"/>
    <property type="match status" value="1"/>
</dbReference>
<feature type="domain" description="Thymidylate kinase-like" evidence="13">
    <location>
        <begin position="11"/>
        <end position="200"/>
    </location>
</feature>
<accession>A0A1R4HB79</accession>
<keyword evidence="4 12" id="KW-0808">Transferase</keyword>
<feature type="binding site" evidence="12">
    <location>
        <begin position="13"/>
        <end position="20"/>
    </location>
    <ligand>
        <name>ATP</name>
        <dbReference type="ChEBI" id="CHEBI:30616"/>
    </ligand>
</feature>
<evidence type="ECO:0000256" key="4">
    <source>
        <dbReference type="ARBA" id="ARBA00022679"/>
    </source>
</evidence>
<dbReference type="SUPFAM" id="SSF52540">
    <property type="entry name" value="P-loop containing nucleoside triphosphate hydrolases"/>
    <property type="match status" value="1"/>
</dbReference>
<evidence type="ECO:0000256" key="9">
    <source>
        <dbReference type="ARBA" id="ARBA00029962"/>
    </source>
</evidence>
<dbReference type="GO" id="GO:0005524">
    <property type="term" value="F:ATP binding"/>
    <property type="evidence" value="ECO:0007669"/>
    <property type="project" value="UniProtKB-UniRule"/>
</dbReference>
<dbReference type="Proteomes" id="UP000195442">
    <property type="component" value="Unassembled WGS sequence"/>
</dbReference>
<dbReference type="GO" id="GO:0004798">
    <property type="term" value="F:dTMP kinase activity"/>
    <property type="evidence" value="ECO:0007669"/>
    <property type="project" value="UniProtKB-UniRule"/>
</dbReference>
<dbReference type="FunFam" id="3.40.50.300:FF:000225">
    <property type="entry name" value="Thymidylate kinase"/>
    <property type="match status" value="1"/>
</dbReference>
<dbReference type="GO" id="GO:0006227">
    <property type="term" value="P:dUDP biosynthetic process"/>
    <property type="evidence" value="ECO:0007669"/>
    <property type="project" value="TreeGrafter"/>
</dbReference>
<organism evidence="14 15">
    <name type="scientific">Crenothrix polyspora</name>
    <dbReference type="NCBI Taxonomy" id="360316"/>
    <lineage>
        <taxon>Bacteria</taxon>
        <taxon>Pseudomonadati</taxon>
        <taxon>Pseudomonadota</taxon>
        <taxon>Gammaproteobacteria</taxon>
        <taxon>Methylococcales</taxon>
        <taxon>Crenotrichaceae</taxon>
        <taxon>Crenothrix</taxon>
    </lineage>
</organism>
<keyword evidence="15" id="KW-1185">Reference proteome</keyword>